<evidence type="ECO:0000313" key="1">
    <source>
        <dbReference type="EMBL" id="CAC27053.1"/>
    </source>
</evidence>
<dbReference type="GO" id="GO:0000428">
    <property type="term" value="C:DNA-directed RNA polymerase complex"/>
    <property type="evidence" value="ECO:0007669"/>
    <property type="project" value="UniProtKB-KW"/>
</dbReference>
<accession>Q9AW18</accession>
<dbReference type="AlphaFoldDB" id="Q9AW18"/>
<reference evidence="1 2" key="1">
    <citation type="journal article" date="2001" name="Nature">
        <title>The highly reduced genome of an enslaved algal nucleus.</title>
        <authorList>
            <person name="Douglas S."/>
            <person name="Zauner S."/>
            <person name="Fraunholz M."/>
            <person name="Beaton M."/>
            <person name="Penny S."/>
            <person name="Deng L."/>
            <person name="Wu X."/>
            <person name="Reith M."/>
            <person name="Cavalier-Smith T."/>
            <person name="Maier U."/>
        </authorList>
    </citation>
    <scope>NUCLEOTIDE SEQUENCE [LARGE SCALE GENOMIC DNA]</scope>
</reference>
<name>Q9AW18_GUITH</name>
<dbReference type="RefSeq" id="XP_001713269.1">
    <property type="nucleotide sequence ID" value="XM_001713217.1"/>
</dbReference>
<dbReference type="Proteomes" id="UP000242167">
    <property type="component" value="Nucleomorph 2"/>
</dbReference>
<organism evidence="1 2">
    <name type="scientific">Guillardia theta</name>
    <name type="common">Cryptophyte</name>
    <name type="synonym">Cryptomonas phi</name>
    <dbReference type="NCBI Taxonomy" id="55529"/>
    <lineage>
        <taxon>Eukaryota</taxon>
        <taxon>Cryptophyceae</taxon>
        <taxon>Pyrenomonadales</taxon>
        <taxon>Geminigeraceae</taxon>
        <taxon>Guillardia</taxon>
    </lineage>
</organism>
<dbReference type="EMBL" id="AJ010592">
    <property type="protein sequence ID" value="CAC27053.1"/>
    <property type="molecule type" value="Genomic_DNA"/>
</dbReference>
<dbReference type="GeneID" id="857595"/>
<sequence>MEKTLPKKFFLTITELDSIYDYLLLLDLINALFYYKIFRNLTINDWIKVIYQNHALFKKRLSFTYLFKVSFESNFKIKAAVKNCLIRLNYKIKKSKNVSRYLNYEYTFQNF</sequence>
<protein>
    <submittedName>
        <fullName evidence="1">Uncharacterized protein</fullName>
    </submittedName>
</protein>
<dbReference type="PIR" id="E90111">
    <property type="entry name" value="E90111"/>
</dbReference>
<evidence type="ECO:0000313" key="2">
    <source>
        <dbReference type="Proteomes" id="UP000242167"/>
    </source>
</evidence>
<proteinExistence type="predicted"/>